<dbReference type="PANTHER" id="PTHR43328:SF1">
    <property type="entry name" value="N-ACETYLTRANSFERASE DOMAIN-CONTAINING PROTEIN"/>
    <property type="match status" value="1"/>
</dbReference>
<gene>
    <name evidence="2" type="ORF">SDC9_183068</name>
</gene>
<dbReference type="PROSITE" id="PS51186">
    <property type="entry name" value="GNAT"/>
    <property type="match status" value="1"/>
</dbReference>
<dbReference type="SUPFAM" id="SSF55729">
    <property type="entry name" value="Acyl-CoA N-acyltransferases (Nat)"/>
    <property type="match status" value="1"/>
</dbReference>
<dbReference type="AlphaFoldDB" id="A0A645HA24"/>
<dbReference type="InterPro" id="IPR000182">
    <property type="entry name" value="GNAT_dom"/>
</dbReference>
<evidence type="ECO:0000313" key="2">
    <source>
        <dbReference type="EMBL" id="MPN35570.1"/>
    </source>
</evidence>
<dbReference type="PANTHER" id="PTHR43328">
    <property type="entry name" value="ACETYLTRANSFERASE-RELATED"/>
    <property type="match status" value="1"/>
</dbReference>
<proteinExistence type="predicted"/>
<name>A0A645HA24_9ZZZZ</name>
<reference evidence="2" key="1">
    <citation type="submission" date="2019-08" db="EMBL/GenBank/DDBJ databases">
        <authorList>
            <person name="Kucharzyk K."/>
            <person name="Murdoch R.W."/>
            <person name="Higgins S."/>
            <person name="Loffler F."/>
        </authorList>
    </citation>
    <scope>NUCLEOTIDE SEQUENCE</scope>
</reference>
<organism evidence="2">
    <name type="scientific">bioreactor metagenome</name>
    <dbReference type="NCBI Taxonomy" id="1076179"/>
    <lineage>
        <taxon>unclassified sequences</taxon>
        <taxon>metagenomes</taxon>
        <taxon>ecological metagenomes</taxon>
    </lineage>
</organism>
<comment type="caution">
    <text evidence="2">The sequence shown here is derived from an EMBL/GenBank/DDBJ whole genome shotgun (WGS) entry which is preliminary data.</text>
</comment>
<protein>
    <recommendedName>
        <fullName evidence="1">N-acetyltransferase domain-containing protein</fullName>
    </recommendedName>
</protein>
<sequence length="118" mass="13546">MVDRITGETVGTVDLFDFDLHNGRIALGLFVAPGFQKKGYAKTALQLVEEYVFGFLKINQLYCHIAKNNPASIQMFEKENFSKTILRNWIKSSSGFEDIIVFQQFIDEFTARKENQLT</sequence>
<accession>A0A645HA24</accession>
<dbReference type="InterPro" id="IPR016181">
    <property type="entry name" value="Acyl_CoA_acyltransferase"/>
</dbReference>
<dbReference type="Gene3D" id="3.40.630.30">
    <property type="match status" value="1"/>
</dbReference>
<evidence type="ECO:0000259" key="1">
    <source>
        <dbReference type="PROSITE" id="PS51186"/>
    </source>
</evidence>
<dbReference type="EMBL" id="VSSQ01089241">
    <property type="protein sequence ID" value="MPN35570.1"/>
    <property type="molecule type" value="Genomic_DNA"/>
</dbReference>
<dbReference type="Pfam" id="PF13302">
    <property type="entry name" value="Acetyltransf_3"/>
    <property type="match status" value="1"/>
</dbReference>
<dbReference type="CDD" id="cd04301">
    <property type="entry name" value="NAT_SF"/>
    <property type="match status" value="1"/>
</dbReference>
<feature type="domain" description="N-acetyltransferase" evidence="1">
    <location>
        <begin position="1"/>
        <end position="116"/>
    </location>
</feature>
<dbReference type="GO" id="GO:0016747">
    <property type="term" value="F:acyltransferase activity, transferring groups other than amino-acyl groups"/>
    <property type="evidence" value="ECO:0007669"/>
    <property type="project" value="InterPro"/>
</dbReference>